<feature type="transmembrane region" description="Helical" evidence="3">
    <location>
        <begin position="166"/>
        <end position="186"/>
    </location>
</feature>
<organism evidence="5 6">
    <name type="scientific">Flammeovirga agarivorans</name>
    <dbReference type="NCBI Taxonomy" id="2726742"/>
    <lineage>
        <taxon>Bacteria</taxon>
        <taxon>Pseudomonadati</taxon>
        <taxon>Bacteroidota</taxon>
        <taxon>Cytophagia</taxon>
        <taxon>Cytophagales</taxon>
        <taxon>Flammeovirgaceae</taxon>
        <taxon>Flammeovirga</taxon>
    </lineage>
</organism>
<evidence type="ECO:0000313" key="5">
    <source>
        <dbReference type="EMBL" id="NLR90099.1"/>
    </source>
</evidence>
<dbReference type="Pfam" id="PF07228">
    <property type="entry name" value="SpoIIE"/>
    <property type="match status" value="1"/>
</dbReference>
<feature type="coiled-coil region" evidence="2">
    <location>
        <begin position="201"/>
        <end position="228"/>
    </location>
</feature>
<keyword evidence="3" id="KW-0812">Transmembrane</keyword>
<evidence type="ECO:0000256" key="3">
    <source>
        <dbReference type="SAM" id="Phobius"/>
    </source>
</evidence>
<accession>A0A7X8SH18</accession>
<dbReference type="RefSeq" id="WP_168880777.1">
    <property type="nucleotide sequence ID" value="NZ_JABAIL010000001.1"/>
</dbReference>
<feature type="transmembrane region" description="Helical" evidence="3">
    <location>
        <begin position="132"/>
        <end position="151"/>
    </location>
</feature>
<gene>
    <name evidence="5" type="ORF">HGP29_02730</name>
</gene>
<protein>
    <submittedName>
        <fullName evidence="5">SpoIIE family protein phosphatase</fullName>
    </submittedName>
</protein>
<dbReference type="Gene3D" id="3.60.40.10">
    <property type="entry name" value="PPM-type phosphatase domain"/>
    <property type="match status" value="1"/>
</dbReference>
<keyword evidence="3" id="KW-0472">Membrane</keyword>
<dbReference type="InterPro" id="IPR001932">
    <property type="entry name" value="PPM-type_phosphatase-like_dom"/>
</dbReference>
<dbReference type="PANTHER" id="PTHR43156:SF9">
    <property type="entry name" value="HAMP DOMAIN-CONTAINING PROTEIN"/>
    <property type="match status" value="1"/>
</dbReference>
<keyword evidence="6" id="KW-1185">Reference proteome</keyword>
<proteinExistence type="predicted"/>
<feature type="transmembrane region" description="Helical" evidence="3">
    <location>
        <begin position="82"/>
        <end position="101"/>
    </location>
</feature>
<dbReference type="InterPro" id="IPR052016">
    <property type="entry name" value="Bact_Sigma-Reg"/>
</dbReference>
<feature type="transmembrane region" description="Helical" evidence="3">
    <location>
        <begin position="30"/>
        <end position="51"/>
    </location>
</feature>
<feature type="transmembrane region" description="Helical" evidence="3">
    <location>
        <begin position="107"/>
        <end position="125"/>
    </location>
</feature>
<dbReference type="Proteomes" id="UP000585050">
    <property type="component" value="Unassembled WGS sequence"/>
</dbReference>
<evidence type="ECO:0000256" key="1">
    <source>
        <dbReference type="ARBA" id="ARBA00022801"/>
    </source>
</evidence>
<sequence length="486" mass="55265">MVNQQKINADDFSLSTDFLKENEKQNQSRFLLITLFTTLGISIVYLILSELVMKFDVGVYVCAYFIVVHALLFLLLKIKAPYYIIGNLFAFLILSGLTVIALYSGGITAPVIAWFLCAIVSAFWYANRLSGIIWAVFTVLDVLIIFLLDYHDIVVKNLMPDSSYDFYAGVMYTGVIVYYLIVVFTYENWKQKASVALNDQHKTLLSNHEELTQQNEEIIAQREMLSEKTDLLENVNNKLNSSIRYASRIQQSLLESEEYFKELVQDGFIFWEPRDVVGGDFYWMHDYGNGVKTIACIDCTGHGVPGAFLTIMANDILSGAASLLKISDPRHLLIYLNQNVVKLTSKNTTTVEDGMDVSIIKIDDRKQELEFAGAKQNLYLVNNSGLTEYKGGKFSIGGQLIKDKRFDSIKVPYQKGDCIYLQSDGYQDQFGGVKNTKFLKKKYKQQLASFAGYTMQEQKVKLADNFLQWKEKEKQTDDVLVIGIQL</sequence>
<dbReference type="GO" id="GO:0016791">
    <property type="term" value="F:phosphatase activity"/>
    <property type="evidence" value="ECO:0007669"/>
    <property type="project" value="TreeGrafter"/>
</dbReference>
<keyword evidence="3" id="KW-1133">Transmembrane helix</keyword>
<comment type="caution">
    <text evidence="5">The sequence shown here is derived from an EMBL/GenBank/DDBJ whole genome shotgun (WGS) entry which is preliminary data.</text>
</comment>
<name>A0A7X8SH18_9BACT</name>
<evidence type="ECO:0000259" key="4">
    <source>
        <dbReference type="Pfam" id="PF07228"/>
    </source>
</evidence>
<keyword evidence="1" id="KW-0378">Hydrolase</keyword>
<dbReference type="InterPro" id="IPR036457">
    <property type="entry name" value="PPM-type-like_dom_sf"/>
</dbReference>
<keyword evidence="2" id="KW-0175">Coiled coil</keyword>
<dbReference type="EMBL" id="JABAIL010000001">
    <property type="protein sequence ID" value="NLR90099.1"/>
    <property type="molecule type" value="Genomic_DNA"/>
</dbReference>
<feature type="transmembrane region" description="Helical" evidence="3">
    <location>
        <begin position="57"/>
        <end position="75"/>
    </location>
</feature>
<dbReference type="PANTHER" id="PTHR43156">
    <property type="entry name" value="STAGE II SPORULATION PROTEIN E-RELATED"/>
    <property type="match status" value="1"/>
</dbReference>
<dbReference type="AlphaFoldDB" id="A0A7X8SH18"/>
<feature type="domain" description="PPM-type phosphatase" evidence="4">
    <location>
        <begin position="295"/>
        <end position="485"/>
    </location>
</feature>
<evidence type="ECO:0000256" key="2">
    <source>
        <dbReference type="SAM" id="Coils"/>
    </source>
</evidence>
<reference evidence="5 6" key="1">
    <citation type="submission" date="2020-04" db="EMBL/GenBank/DDBJ databases">
        <title>Flammeovirga sp. SR4, a novel species isolated from seawater.</title>
        <authorList>
            <person name="Wang X."/>
        </authorList>
    </citation>
    <scope>NUCLEOTIDE SEQUENCE [LARGE SCALE GENOMIC DNA]</scope>
    <source>
        <strain evidence="5 6">SR4</strain>
    </source>
</reference>
<evidence type="ECO:0000313" key="6">
    <source>
        <dbReference type="Proteomes" id="UP000585050"/>
    </source>
</evidence>